<keyword evidence="4" id="KW-1185">Reference proteome</keyword>
<protein>
    <submittedName>
        <fullName evidence="3">Uncharacterized protein</fullName>
    </submittedName>
</protein>
<feature type="transmembrane region" description="Helical" evidence="2">
    <location>
        <begin position="20"/>
        <end position="45"/>
    </location>
</feature>
<name>A0A9X2RJZ8_9PROT</name>
<gene>
    <name evidence="3" type="ORF">NOG11_13555</name>
</gene>
<evidence type="ECO:0000256" key="2">
    <source>
        <dbReference type="SAM" id="Phobius"/>
    </source>
</evidence>
<feature type="transmembrane region" description="Helical" evidence="2">
    <location>
        <begin position="98"/>
        <end position="120"/>
    </location>
</feature>
<proteinExistence type="predicted"/>
<evidence type="ECO:0000256" key="1">
    <source>
        <dbReference type="SAM" id="MobiDB-lite"/>
    </source>
</evidence>
<keyword evidence="2" id="KW-0472">Membrane</keyword>
<reference evidence="3" key="1">
    <citation type="submission" date="2022-07" db="EMBL/GenBank/DDBJ databases">
        <title>Parvularcula maris sp. nov., an algicidal bacterium isolated from seawater.</title>
        <authorList>
            <person name="Li F."/>
        </authorList>
    </citation>
    <scope>NUCLEOTIDE SEQUENCE</scope>
    <source>
        <strain evidence="3">BGMRC 0090</strain>
    </source>
</reference>
<keyword evidence="2" id="KW-0812">Transmembrane</keyword>
<evidence type="ECO:0000313" key="4">
    <source>
        <dbReference type="Proteomes" id="UP001142610"/>
    </source>
</evidence>
<feature type="transmembrane region" description="Helical" evidence="2">
    <location>
        <begin position="65"/>
        <end position="86"/>
    </location>
</feature>
<feature type="region of interest" description="Disordered" evidence="1">
    <location>
        <begin position="152"/>
        <end position="175"/>
    </location>
</feature>
<dbReference type="Proteomes" id="UP001142610">
    <property type="component" value="Unassembled WGS sequence"/>
</dbReference>
<comment type="caution">
    <text evidence="3">The sequence shown here is derived from an EMBL/GenBank/DDBJ whole genome shotgun (WGS) entry which is preliminary data.</text>
</comment>
<organism evidence="3 4">
    <name type="scientific">Parvularcula maris</name>
    <dbReference type="NCBI Taxonomy" id="2965077"/>
    <lineage>
        <taxon>Bacteria</taxon>
        <taxon>Pseudomonadati</taxon>
        <taxon>Pseudomonadota</taxon>
        <taxon>Alphaproteobacteria</taxon>
        <taxon>Parvularculales</taxon>
        <taxon>Parvularculaceae</taxon>
        <taxon>Parvularcula</taxon>
    </lineage>
</organism>
<accession>A0A9X2RJZ8</accession>
<dbReference type="AlphaFoldDB" id="A0A9X2RJZ8"/>
<dbReference type="RefSeq" id="WP_256620326.1">
    <property type="nucleotide sequence ID" value="NZ_JANIBC010000018.1"/>
</dbReference>
<keyword evidence="2" id="KW-1133">Transmembrane helix</keyword>
<feature type="transmembrane region" description="Helical" evidence="2">
    <location>
        <begin position="126"/>
        <end position="143"/>
    </location>
</feature>
<evidence type="ECO:0000313" key="3">
    <source>
        <dbReference type="EMBL" id="MCQ8186406.1"/>
    </source>
</evidence>
<sequence>MDWNTSRHPLVVLHWFTIKIMLGIVFGLLAGAIMGTILALLLTLLTMGEISERIPFVTDDFDTTWANWMKLTGPAVALWVFVRTLFQRRSERPNLTPWPTRLLIGIVFALMVATGLLMVAQGGLPVSWQTLYAGAVLIGIYISPYMQRGRGGGTDTGAGDSGGDGGWSDGGGGGD</sequence>
<dbReference type="EMBL" id="JANIBC010000018">
    <property type="protein sequence ID" value="MCQ8186406.1"/>
    <property type="molecule type" value="Genomic_DNA"/>
</dbReference>